<name>A0A9P1HAB9_9PEZI</name>
<feature type="signal peptide" evidence="1">
    <location>
        <begin position="1"/>
        <end position="17"/>
    </location>
</feature>
<dbReference type="PANTHER" id="PTHR38847:SF1">
    <property type="entry name" value="PSEUDOURIDINE SYNTHASE RSUA_RLUA-LIKE DOMAIN-CONTAINING PROTEIN"/>
    <property type="match status" value="1"/>
</dbReference>
<dbReference type="Pfam" id="PF14273">
    <property type="entry name" value="DUF4360"/>
    <property type="match status" value="1"/>
</dbReference>
<organism evidence="2 3">
    <name type="scientific">Parascedosporium putredinis</name>
    <dbReference type="NCBI Taxonomy" id="1442378"/>
    <lineage>
        <taxon>Eukaryota</taxon>
        <taxon>Fungi</taxon>
        <taxon>Dikarya</taxon>
        <taxon>Ascomycota</taxon>
        <taxon>Pezizomycotina</taxon>
        <taxon>Sordariomycetes</taxon>
        <taxon>Hypocreomycetidae</taxon>
        <taxon>Microascales</taxon>
        <taxon>Microascaceae</taxon>
        <taxon>Parascedosporium</taxon>
    </lineage>
</organism>
<dbReference type="EMBL" id="CALLCH030000017">
    <property type="protein sequence ID" value="CAI4218054.1"/>
    <property type="molecule type" value="Genomic_DNA"/>
</dbReference>
<sequence>MQLKSLFTFLLAGYAAAAPASTGLEVRDPSVLESRAVTKVEFSSITASGTGCPSGSYTVTISTNRDVGTIAFRSYNTAFGATTTKSCTVVLNLIYPSGCTSGSLQSNYHGFVQVASGATGTVNAAYTSSTGNSANPSNSIFSGAVWAPGNPWSRIDIAPAKVINRSANDAAVTARAATTLTLTRTNNSAGGTLIADDITFSIINQSRNTNWQTCTV</sequence>
<feature type="chain" id="PRO_5040513649" evidence="1">
    <location>
        <begin position="18"/>
        <end position="216"/>
    </location>
</feature>
<dbReference type="AlphaFoldDB" id="A0A9P1HAB9"/>
<gene>
    <name evidence="2" type="ORF">PPNO1_LOCUS7650</name>
</gene>
<reference evidence="2" key="1">
    <citation type="submission" date="2022-11" db="EMBL/GenBank/DDBJ databases">
        <authorList>
            <person name="Scott C."/>
            <person name="Bruce N."/>
        </authorList>
    </citation>
    <scope>NUCLEOTIDE SEQUENCE</scope>
</reference>
<dbReference type="InterPro" id="IPR025649">
    <property type="entry name" value="DUF4360"/>
</dbReference>
<keyword evidence="3" id="KW-1185">Reference proteome</keyword>
<accession>A0A9P1HAB9</accession>
<proteinExistence type="predicted"/>
<comment type="caution">
    <text evidence="2">The sequence shown here is derived from an EMBL/GenBank/DDBJ whole genome shotgun (WGS) entry which is preliminary data.</text>
</comment>
<keyword evidence="1" id="KW-0732">Signal</keyword>
<dbReference type="Proteomes" id="UP000838763">
    <property type="component" value="Unassembled WGS sequence"/>
</dbReference>
<evidence type="ECO:0000313" key="2">
    <source>
        <dbReference type="EMBL" id="CAI4218054.1"/>
    </source>
</evidence>
<protein>
    <submittedName>
        <fullName evidence="2">Uncharacterized protein</fullName>
    </submittedName>
</protein>
<dbReference type="PANTHER" id="PTHR38847">
    <property type="match status" value="1"/>
</dbReference>
<dbReference type="OrthoDB" id="4577922at2759"/>
<evidence type="ECO:0000256" key="1">
    <source>
        <dbReference type="SAM" id="SignalP"/>
    </source>
</evidence>
<evidence type="ECO:0000313" key="3">
    <source>
        <dbReference type="Proteomes" id="UP000838763"/>
    </source>
</evidence>